<keyword evidence="8 15" id="KW-0547">Nucleotide-binding</keyword>
<evidence type="ECO:0000256" key="13">
    <source>
        <dbReference type="ARBA" id="ARBA00023065"/>
    </source>
</evidence>
<dbReference type="InterPro" id="IPR023299">
    <property type="entry name" value="ATPase_P-typ_cyto_dom_N"/>
</dbReference>
<sequence length="713" mass="77501">MKNHPEHQSSYGKDTLPNDKTTSHVEYEHHYRKSGKEFRPERGMPSDSHSPTHSTGSHTVDNHGHEELFRRRFWGSLLLTLPVLLYSNEIQSWFGFRAPAFPGSQWVPLILSIIIFIYGGIPFLRMAVPELRNRQPGMMTLISLAISTAFIYSLLGTFFPIGEGFFWELVTLIDIMLLGHWLEMRSVRQASGALNELARLIPDTAERLSPDGQVETIPVSKLRTDDLVLVRPGSTIPADGVVVEGESRVNEAMITGESLPVKKEKGSKVIAGTLNGEGSLRIRVTAVGEQTALAGIMRLVEQAQQSKSRTQVLADRAAGWLFYIAVGVAILTALIWSVAIGFNVEVLKRVVTVLVIACPHALGLAVPLVIAITTTLGARNGILVRNRLALEIAREVNVVVFDKTGTLTEGKFGVTAIITTADWSEGRALAFAAAAEGDSEHLIAQALRQAALQRKLPLPPVNRFEALKGRGVHAVVEEKTIYVGGPRLLEMFRLELSNPLREFTQAQENKARTVVYLCTNEEVIAAFAVADVIRSQSREAVQRLHQMGIEVAMLTGDSPAVARAVGEEVGIDRIFAGILPEHKDQIVAELQAQGKRVAMVGDGINDAPALSRADVGIAIGGGTDVAIESAGIILVQNNPLDVVKIIALSRASYRKMVENLWWAAGYNIITLPLAAGVFVPWGISLSPAVGAFLMSLSTLVVALNAQTLRRISL</sequence>
<dbReference type="GO" id="GO:0055070">
    <property type="term" value="P:copper ion homeostasis"/>
    <property type="evidence" value="ECO:0007669"/>
    <property type="project" value="TreeGrafter"/>
</dbReference>
<evidence type="ECO:0000256" key="7">
    <source>
        <dbReference type="ARBA" id="ARBA00022723"/>
    </source>
</evidence>
<dbReference type="AlphaFoldDB" id="A0A7C4KZL2"/>
<dbReference type="InterPro" id="IPR018303">
    <property type="entry name" value="ATPase_P-typ_P_site"/>
</dbReference>
<keyword evidence="13" id="KW-0406">Ion transport</keyword>
<reference evidence="18" key="1">
    <citation type="journal article" date="2020" name="mSystems">
        <title>Genome- and Community-Level Interaction Insights into Carbon Utilization and Element Cycling Functions of Hydrothermarchaeota in Hydrothermal Sediment.</title>
        <authorList>
            <person name="Zhou Z."/>
            <person name="Liu Y."/>
            <person name="Xu W."/>
            <person name="Pan J."/>
            <person name="Luo Z.H."/>
            <person name="Li M."/>
        </authorList>
    </citation>
    <scope>NUCLEOTIDE SEQUENCE [LARGE SCALE GENOMIC DNA]</scope>
    <source>
        <strain evidence="18">SpSt-556</strain>
    </source>
</reference>
<keyword evidence="3" id="KW-0813">Transport</keyword>
<feature type="transmembrane region" description="Helical" evidence="15">
    <location>
        <begin position="351"/>
        <end position="378"/>
    </location>
</feature>
<dbReference type="PROSITE" id="PS00154">
    <property type="entry name" value="ATPASE_E1_E2"/>
    <property type="match status" value="1"/>
</dbReference>
<dbReference type="PANTHER" id="PTHR43520">
    <property type="entry name" value="ATP7, ISOFORM B"/>
    <property type="match status" value="1"/>
</dbReference>
<evidence type="ECO:0000256" key="12">
    <source>
        <dbReference type="ARBA" id="ARBA00022989"/>
    </source>
</evidence>
<evidence type="ECO:0000256" key="2">
    <source>
        <dbReference type="ARBA" id="ARBA00006024"/>
    </source>
</evidence>
<comment type="caution">
    <text evidence="18">The sequence shown here is derived from an EMBL/GenBank/DDBJ whole genome shotgun (WGS) entry which is preliminary data.</text>
</comment>
<keyword evidence="4 15" id="KW-1003">Cell membrane</keyword>
<evidence type="ECO:0000256" key="10">
    <source>
        <dbReference type="ARBA" id="ARBA00022842"/>
    </source>
</evidence>
<dbReference type="InterPro" id="IPR001757">
    <property type="entry name" value="P_typ_ATPase"/>
</dbReference>
<protein>
    <submittedName>
        <fullName evidence="18">Copper-translocating P-type ATPase</fullName>
        <ecNumber evidence="18">3.6.3.-</ecNumber>
    </submittedName>
</protein>
<feature type="transmembrane region" description="Helical" evidence="15">
    <location>
        <begin position="165"/>
        <end position="182"/>
    </location>
</feature>
<dbReference type="GO" id="GO:0016887">
    <property type="term" value="F:ATP hydrolysis activity"/>
    <property type="evidence" value="ECO:0007669"/>
    <property type="project" value="InterPro"/>
</dbReference>
<dbReference type="SFLD" id="SFLDG00002">
    <property type="entry name" value="C1.7:_P-type_atpase_like"/>
    <property type="match status" value="1"/>
</dbReference>
<feature type="transmembrane region" description="Helical" evidence="15">
    <location>
        <begin position="317"/>
        <end position="339"/>
    </location>
</feature>
<dbReference type="NCBIfam" id="TIGR01511">
    <property type="entry name" value="ATPase-IB1_Cu"/>
    <property type="match status" value="1"/>
</dbReference>
<dbReference type="SFLD" id="SFLDF00027">
    <property type="entry name" value="p-type_atpase"/>
    <property type="match status" value="1"/>
</dbReference>
<keyword evidence="11" id="KW-1278">Translocase</keyword>
<dbReference type="FunFam" id="2.70.150.10:FF:000002">
    <property type="entry name" value="Copper-transporting ATPase 1, putative"/>
    <property type="match status" value="1"/>
</dbReference>
<evidence type="ECO:0000256" key="1">
    <source>
        <dbReference type="ARBA" id="ARBA00004651"/>
    </source>
</evidence>
<feature type="transmembrane region" description="Helical" evidence="15">
    <location>
        <begin position="685"/>
        <end position="705"/>
    </location>
</feature>
<keyword evidence="10" id="KW-0460">Magnesium</keyword>
<dbReference type="NCBIfam" id="TIGR01525">
    <property type="entry name" value="ATPase-IB_hvy"/>
    <property type="match status" value="1"/>
</dbReference>
<dbReference type="PRINTS" id="PR00120">
    <property type="entry name" value="HATPASE"/>
</dbReference>
<comment type="subcellular location">
    <subcellularLocation>
        <location evidence="1">Cell membrane</location>
        <topology evidence="1">Multi-pass membrane protein</topology>
    </subcellularLocation>
</comment>
<keyword evidence="9 15" id="KW-0067">ATP-binding</keyword>
<dbReference type="EC" id="3.6.3.-" evidence="18"/>
<feature type="region of interest" description="Disordered" evidence="16">
    <location>
        <begin position="1"/>
        <end position="62"/>
    </location>
</feature>
<evidence type="ECO:0000313" key="18">
    <source>
        <dbReference type="EMBL" id="HGS87516.1"/>
    </source>
</evidence>
<dbReference type="InterPro" id="IPR023298">
    <property type="entry name" value="ATPase_P-typ_TM_dom_sf"/>
</dbReference>
<dbReference type="PRINTS" id="PR00119">
    <property type="entry name" value="CATATPASE"/>
</dbReference>
<proteinExistence type="inferred from homology"/>
<keyword evidence="12 15" id="KW-1133">Transmembrane helix</keyword>
<evidence type="ECO:0000256" key="15">
    <source>
        <dbReference type="RuleBase" id="RU362081"/>
    </source>
</evidence>
<dbReference type="SUPFAM" id="SSF81653">
    <property type="entry name" value="Calcium ATPase, transduction domain A"/>
    <property type="match status" value="1"/>
</dbReference>
<dbReference type="Gene3D" id="3.40.1110.10">
    <property type="entry name" value="Calcium-transporting ATPase, cytoplasmic domain N"/>
    <property type="match status" value="1"/>
</dbReference>
<dbReference type="SUPFAM" id="SSF81665">
    <property type="entry name" value="Calcium ATPase, transmembrane domain M"/>
    <property type="match status" value="1"/>
</dbReference>
<dbReference type="InterPro" id="IPR008250">
    <property type="entry name" value="ATPase_P-typ_transduc_dom_A_sf"/>
</dbReference>
<feature type="transmembrane region" description="Helical" evidence="15">
    <location>
        <begin position="140"/>
        <end position="159"/>
    </location>
</feature>
<keyword evidence="14 15" id="KW-0472">Membrane</keyword>
<dbReference type="SUPFAM" id="SSF56784">
    <property type="entry name" value="HAD-like"/>
    <property type="match status" value="1"/>
</dbReference>
<feature type="transmembrane region" description="Helical" evidence="15">
    <location>
        <begin position="73"/>
        <end position="94"/>
    </location>
</feature>
<evidence type="ECO:0000259" key="17">
    <source>
        <dbReference type="Pfam" id="PF00122"/>
    </source>
</evidence>
<keyword evidence="18" id="KW-0378">Hydrolase</keyword>
<dbReference type="Pfam" id="PF00702">
    <property type="entry name" value="Hydrolase"/>
    <property type="match status" value="1"/>
</dbReference>
<feature type="compositionally biased region" description="Basic and acidic residues" evidence="16">
    <location>
        <begin position="21"/>
        <end position="44"/>
    </location>
</feature>
<dbReference type="InterPro" id="IPR027256">
    <property type="entry name" value="P-typ_ATPase_IB"/>
</dbReference>
<evidence type="ECO:0000256" key="3">
    <source>
        <dbReference type="ARBA" id="ARBA00022448"/>
    </source>
</evidence>
<name>A0A7C4KZL2_9CHLR</name>
<evidence type="ECO:0000256" key="9">
    <source>
        <dbReference type="ARBA" id="ARBA00022840"/>
    </source>
</evidence>
<dbReference type="GO" id="GO:0043682">
    <property type="term" value="F:P-type divalent copper transporter activity"/>
    <property type="evidence" value="ECO:0007669"/>
    <property type="project" value="TreeGrafter"/>
</dbReference>
<evidence type="ECO:0000256" key="4">
    <source>
        <dbReference type="ARBA" id="ARBA00022475"/>
    </source>
</evidence>
<keyword evidence="6 15" id="KW-0812">Transmembrane</keyword>
<dbReference type="InterPro" id="IPR059000">
    <property type="entry name" value="ATPase_P-type_domA"/>
</dbReference>
<dbReference type="GO" id="GO:0005886">
    <property type="term" value="C:plasma membrane"/>
    <property type="evidence" value="ECO:0007669"/>
    <property type="project" value="UniProtKB-SubCell"/>
</dbReference>
<evidence type="ECO:0000256" key="16">
    <source>
        <dbReference type="SAM" id="MobiDB-lite"/>
    </source>
</evidence>
<feature type="transmembrane region" description="Helical" evidence="15">
    <location>
        <begin position="106"/>
        <end position="128"/>
    </location>
</feature>
<dbReference type="NCBIfam" id="TIGR01494">
    <property type="entry name" value="ATPase_P-type"/>
    <property type="match status" value="1"/>
</dbReference>
<dbReference type="InterPro" id="IPR036412">
    <property type="entry name" value="HAD-like_sf"/>
</dbReference>
<dbReference type="SFLD" id="SFLDS00003">
    <property type="entry name" value="Haloacid_Dehalogenase"/>
    <property type="match status" value="1"/>
</dbReference>
<dbReference type="PANTHER" id="PTHR43520:SF5">
    <property type="entry name" value="CATION-TRANSPORTING P-TYPE ATPASE-RELATED"/>
    <property type="match status" value="1"/>
</dbReference>
<dbReference type="InterPro" id="IPR023214">
    <property type="entry name" value="HAD_sf"/>
</dbReference>
<dbReference type="Pfam" id="PF00122">
    <property type="entry name" value="E1-E2_ATPase"/>
    <property type="match status" value="1"/>
</dbReference>
<keyword evidence="7 15" id="KW-0479">Metal-binding</keyword>
<dbReference type="GO" id="GO:0005507">
    <property type="term" value="F:copper ion binding"/>
    <property type="evidence" value="ECO:0007669"/>
    <property type="project" value="TreeGrafter"/>
</dbReference>
<evidence type="ECO:0000256" key="6">
    <source>
        <dbReference type="ARBA" id="ARBA00022692"/>
    </source>
</evidence>
<dbReference type="Gene3D" id="3.40.50.1000">
    <property type="entry name" value="HAD superfamily/HAD-like"/>
    <property type="match status" value="1"/>
</dbReference>
<evidence type="ECO:0000256" key="8">
    <source>
        <dbReference type="ARBA" id="ARBA00022741"/>
    </source>
</evidence>
<evidence type="ECO:0000256" key="11">
    <source>
        <dbReference type="ARBA" id="ARBA00022967"/>
    </source>
</evidence>
<dbReference type="GO" id="GO:0005524">
    <property type="term" value="F:ATP binding"/>
    <property type="evidence" value="ECO:0007669"/>
    <property type="project" value="UniProtKB-UniRule"/>
</dbReference>
<comment type="similarity">
    <text evidence="2 15">Belongs to the cation transport ATPase (P-type) (TC 3.A.3) family. Type IB subfamily.</text>
</comment>
<feature type="domain" description="P-type ATPase A" evidence="17">
    <location>
        <begin position="200"/>
        <end position="301"/>
    </location>
</feature>
<accession>A0A7C4KZL2</accession>
<feature type="transmembrane region" description="Helical" evidence="15">
    <location>
        <begin position="660"/>
        <end position="679"/>
    </location>
</feature>
<feature type="compositionally biased region" description="Low complexity" evidence="16">
    <location>
        <begin position="46"/>
        <end position="59"/>
    </location>
</feature>
<evidence type="ECO:0000256" key="14">
    <source>
        <dbReference type="ARBA" id="ARBA00023136"/>
    </source>
</evidence>
<dbReference type="Gene3D" id="2.70.150.10">
    <property type="entry name" value="Calcium-transporting ATPase, cytoplasmic transduction domain A"/>
    <property type="match status" value="1"/>
</dbReference>
<dbReference type="EMBL" id="DSXR01000079">
    <property type="protein sequence ID" value="HGS87516.1"/>
    <property type="molecule type" value="Genomic_DNA"/>
</dbReference>
<keyword evidence="5" id="KW-0597">Phosphoprotein</keyword>
<evidence type="ECO:0000256" key="5">
    <source>
        <dbReference type="ARBA" id="ARBA00022553"/>
    </source>
</evidence>
<organism evidence="18">
    <name type="scientific">Bellilinea caldifistulae</name>
    <dbReference type="NCBI Taxonomy" id="360411"/>
    <lineage>
        <taxon>Bacteria</taxon>
        <taxon>Bacillati</taxon>
        <taxon>Chloroflexota</taxon>
        <taxon>Anaerolineae</taxon>
        <taxon>Anaerolineales</taxon>
        <taxon>Anaerolineaceae</taxon>
        <taxon>Bellilinea</taxon>
    </lineage>
</organism>
<dbReference type="InterPro" id="IPR044492">
    <property type="entry name" value="P_typ_ATPase_HD_dom"/>
</dbReference>
<gene>
    <name evidence="18" type="ORF">ENT17_07840</name>
</gene>